<evidence type="ECO:0000313" key="2">
    <source>
        <dbReference type="EMBL" id="NDK38305.1"/>
    </source>
</evidence>
<name>A0ABX0ACR3_9GAMM</name>
<keyword evidence="1" id="KW-0732">Signal</keyword>
<evidence type="ECO:0008006" key="4">
    <source>
        <dbReference type="Google" id="ProtNLM"/>
    </source>
</evidence>
<feature type="signal peptide" evidence="1">
    <location>
        <begin position="1"/>
        <end position="19"/>
    </location>
</feature>
<protein>
    <recommendedName>
        <fullName evidence="4">Lipoprotein</fullName>
    </recommendedName>
</protein>
<dbReference type="PROSITE" id="PS51257">
    <property type="entry name" value="PROKAR_LIPOPROTEIN"/>
    <property type="match status" value="1"/>
</dbReference>
<keyword evidence="3" id="KW-1185">Reference proteome</keyword>
<sequence>MSRLTVFFRRHASRLPALAVLVIALAGCTTTPIGNGGGAPPPADARVHTVILARGQQAVIADGSLAVKLVEINDSRCPATVTCVWAGHAAVTLQVSKPGLAPATLVIGSQAPAAMGLPYEASYAGHLFHLLALETGGDTVPAPRATIRISRP</sequence>
<proteinExistence type="predicted"/>
<dbReference type="EMBL" id="QOVG01000003">
    <property type="protein sequence ID" value="NDK38305.1"/>
    <property type="molecule type" value="Genomic_DNA"/>
</dbReference>
<organism evidence="2 3">
    <name type="scientific">Pseudoxanthomonas gei</name>
    <dbReference type="NCBI Taxonomy" id="1383030"/>
    <lineage>
        <taxon>Bacteria</taxon>
        <taxon>Pseudomonadati</taxon>
        <taxon>Pseudomonadota</taxon>
        <taxon>Gammaproteobacteria</taxon>
        <taxon>Lysobacterales</taxon>
        <taxon>Lysobacteraceae</taxon>
        <taxon>Pseudoxanthomonas</taxon>
    </lineage>
</organism>
<gene>
    <name evidence="2" type="ORF">DT603_05550</name>
</gene>
<comment type="caution">
    <text evidence="2">The sequence shown here is derived from an EMBL/GenBank/DDBJ whole genome shotgun (WGS) entry which is preliminary data.</text>
</comment>
<dbReference type="RefSeq" id="WP_162348871.1">
    <property type="nucleotide sequence ID" value="NZ_QOVG01000003.1"/>
</dbReference>
<dbReference type="Proteomes" id="UP001429354">
    <property type="component" value="Unassembled WGS sequence"/>
</dbReference>
<evidence type="ECO:0000256" key="1">
    <source>
        <dbReference type="SAM" id="SignalP"/>
    </source>
</evidence>
<evidence type="ECO:0000313" key="3">
    <source>
        <dbReference type="Proteomes" id="UP001429354"/>
    </source>
</evidence>
<reference evidence="2 3" key="1">
    <citation type="submission" date="2018-07" db="EMBL/GenBank/DDBJ databases">
        <title>Whole genome Sequencing of Pseudoxanthomonas gei KCTC 32298 (T).</title>
        <authorList>
            <person name="Kumar S."/>
            <person name="Bansal K."/>
            <person name="Kaur A."/>
            <person name="Patil P."/>
            <person name="Sharma S."/>
            <person name="Patil P.B."/>
        </authorList>
    </citation>
    <scope>NUCLEOTIDE SEQUENCE [LARGE SCALE GENOMIC DNA]</scope>
    <source>
        <strain evidence="2 3">KCTC 32298</strain>
    </source>
</reference>
<feature type="chain" id="PRO_5047346696" description="Lipoprotein" evidence="1">
    <location>
        <begin position="20"/>
        <end position="152"/>
    </location>
</feature>
<accession>A0ABX0ACR3</accession>